<dbReference type="SUPFAM" id="SSF56176">
    <property type="entry name" value="FAD-binding/transporter-associated domain-like"/>
    <property type="match status" value="1"/>
</dbReference>
<dbReference type="Proteomes" id="UP001526426">
    <property type="component" value="Unassembled WGS sequence"/>
</dbReference>
<dbReference type="RefSeq" id="WP_265262959.1">
    <property type="nucleotide sequence ID" value="NZ_JAIHOM010000010.1"/>
</dbReference>
<keyword evidence="5" id="KW-1185">Reference proteome</keyword>
<organism evidence="4 5">
    <name type="scientific">Spirulina subsalsa FACHB-351</name>
    <dbReference type="NCBI Taxonomy" id="234711"/>
    <lineage>
        <taxon>Bacteria</taxon>
        <taxon>Bacillati</taxon>
        <taxon>Cyanobacteriota</taxon>
        <taxon>Cyanophyceae</taxon>
        <taxon>Spirulinales</taxon>
        <taxon>Spirulinaceae</taxon>
        <taxon>Spirulina</taxon>
    </lineage>
</organism>
<dbReference type="InterPro" id="IPR016164">
    <property type="entry name" value="FAD-linked_Oxase-like_C"/>
</dbReference>
<feature type="domain" description="FAD-binding PCMH-type" evidence="3">
    <location>
        <begin position="34"/>
        <end position="211"/>
    </location>
</feature>
<dbReference type="SUPFAM" id="SSF55103">
    <property type="entry name" value="FAD-linked oxidases, C-terminal domain"/>
    <property type="match status" value="1"/>
</dbReference>
<dbReference type="PANTHER" id="PTHR11748:SF103">
    <property type="entry name" value="GLYCOLATE OXIDASE SUBUNIT GLCE"/>
    <property type="match status" value="1"/>
</dbReference>
<evidence type="ECO:0000256" key="2">
    <source>
        <dbReference type="ARBA" id="ARBA00022827"/>
    </source>
</evidence>
<dbReference type="InterPro" id="IPR036318">
    <property type="entry name" value="FAD-bd_PCMH-like_sf"/>
</dbReference>
<dbReference type="EMBL" id="JAIHOM010000010">
    <property type="protein sequence ID" value="MCW6035283.1"/>
    <property type="molecule type" value="Genomic_DNA"/>
</dbReference>
<dbReference type="PROSITE" id="PS51387">
    <property type="entry name" value="FAD_PCMH"/>
    <property type="match status" value="1"/>
</dbReference>
<evidence type="ECO:0000259" key="3">
    <source>
        <dbReference type="PROSITE" id="PS51387"/>
    </source>
</evidence>
<evidence type="ECO:0000256" key="1">
    <source>
        <dbReference type="ARBA" id="ARBA00022630"/>
    </source>
</evidence>
<gene>
    <name evidence="4" type="ORF">K4A83_03210</name>
</gene>
<dbReference type="PANTHER" id="PTHR11748">
    <property type="entry name" value="D-LACTATE DEHYDROGENASE"/>
    <property type="match status" value="1"/>
</dbReference>
<name>A0ABT3L1A4_9CYAN</name>
<evidence type="ECO:0000313" key="4">
    <source>
        <dbReference type="EMBL" id="MCW6035283.1"/>
    </source>
</evidence>
<comment type="caution">
    <text evidence="4">The sequence shown here is derived from an EMBL/GenBank/DDBJ whole genome shotgun (WGS) entry which is preliminary data.</text>
</comment>
<keyword evidence="2" id="KW-0274">FAD</keyword>
<sequence>MTRLIAHVVESWTDVNFVTGESLPLPWQKALEKTGLSSQGILFPHRIEALSEIVAWAKEEHCPLLVAGRGSQLSWGGLPQGIEAVVSTQNLNRIIDHAVGDLTVTVEAGVTLEALQAQLAPTGQFLPLDSAGTATLGGLVATAEAGSWRHRYGGVRDLVLGLSFVRGDGAIAKAGGRVVKNVAGYDLMKLFTGSYGTLGAITQITFRTYPIPDASSTLLLIGGKSAIAALQHTLIMSPLTPTRADLLSPSLVQKLNLGQGIGLVVRFQSIPASVQQQQDQLMSLGQQAGLTCTVYTENEETQLWQALQTINQPATPEAITAKLALLPAEILPFFDHLDLVTQQQGLALLHTSSGLGKLQLTGENAREQINKLRAFCQIRQGFITVLEAPVSLKQDLDPWGYSGNAWGTMEQIKQKFDPANIFSPGRFF</sequence>
<evidence type="ECO:0000313" key="5">
    <source>
        <dbReference type="Proteomes" id="UP001526426"/>
    </source>
</evidence>
<dbReference type="InterPro" id="IPR016169">
    <property type="entry name" value="FAD-bd_PCMH_sub2"/>
</dbReference>
<dbReference type="InterPro" id="IPR006094">
    <property type="entry name" value="Oxid_FAD_bind_N"/>
</dbReference>
<dbReference type="InterPro" id="IPR016166">
    <property type="entry name" value="FAD-bd_PCMH"/>
</dbReference>
<protein>
    <submittedName>
        <fullName evidence="4">FAD-binding oxidoreductase</fullName>
    </submittedName>
</protein>
<proteinExistence type="predicted"/>
<keyword evidence="1" id="KW-0285">Flavoprotein</keyword>
<accession>A0ABT3L1A4</accession>
<dbReference type="Gene3D" id="3.30.465.10">
    <property type="match status" value="1"/>
</dbReference>
<dbReference type="Pfam" id="PF01565">
    <property type="entry name" value="FAD_binding_4"/>
    <property type="match status" value="1"/>
</dbReference>
<reference evidence="4 5" key="1">
    <citation type="submission" date="2021-08" db="EMBL/GenBank/DDBJ databases">
        <title>Draft genome sequence of Spirulina subsalsa with high tolerance to salinity and hype-accumulation of phycocyanin.</title>
        <authorList>
            <person name="Pei H."/>
            <person name="Jiang L."/>
        </authorList>
    </citation>
    <scope>NUCLEOTIDE SEQUENCE [LARGE SCALE GENOMIC DNA]</scope>
    <source>
        <strain evidence="4 5">FACHB-351</strain>
    </source>
</reference>